<evidence type="ECO:0000313" key="5">
    <source>
        <dbReference type="EMBL" id="CAB4823140.1"/>
    </source>
</evidence>
<dbReference type="SUPFAM" id="SSF64376">
    <property type="entry name" value="YlxR-like"/>
    <property type="match status" value="1"/>
</dbReference>
<sequence length="71" mass="8041">MLLRVVCVDGKLLPDPGRRAPGRGAWVHRECALTAIERGTFRRAFRHEGTYDGSELLHYINETDAKDMTLT</sequence>
<reference evidence="2" key="1">
    <citation type="submission" date="2020-05" db="EMBL/GenBank/DDBJ databases">
        <authorList>
            <person name="Chiriac C."/>
            <person name="Salcher M."/>
            <person name="Ghai R."/>
            <person name="Kavagutti S V."/>
        </authorList>
    </citation>
    <scope>NUCLEOTIDE SEQUENCE</scope>
</reference>
<dbReference type="EMBL" id="CAEZWO010000076">
    <property type="protein sequence ID" value="CAB4662684.1"/>
    <property type="molecule type" value="Genomic_DNA"/>
</dbReference>
<evidence type="ECO:0000313" key="3">
    <source>
        <dbReference type="EMBL" id="CAB4707435.1"/>
    </source>
</evidence>
<accession>A0A6J6LQ57</accession>
<evidence type="ECO:0000313" key="6">
    <source>
        <dbReference type="EMBL" id="CAB4842118.1"/>
    </source>
</evidence>
<dbReference type="Gene3D" id="3.30.1230.10">
    <property type="entry name" value="YlxR-like"/>
    <property type="match status" value="1"/>
</dbReference>
<proteinExistence type="predicted"/>
<dbReference type="EMBL" id="CAEZYB010000080">
    <property type="protein sequence ID" value="CAB4707435.1"/>
    <property type="molecule type" value="Genomic_DNA"/>
</dbReference>
<dbReference type="AlphaFoldDB" id="A0A6J6LQ57"/>
<evidence type="ECO:0000259" key="1">
    <source>
        <dbReference type="Pfam" id="PF04296"/>
    </source>
</evidence>
<dbReference type="EMBL" id="CAEZZR010000094">
    <property type="protein sequence ID" value="CAB4778606.1"/>
    <property type="molecule type" value="Genomic_DNA"/>
</dbReference>
<dbReference type="InterPro" id="IPR007393">
    <property type="entry name" value="YlxR_dom"/>
</dbReference>
<gene>
    <name evidence="2" type="ORF">UFOPK2254_00843</name>
    <name evidence="3" type="ORF">UFOPK2646_00781</name>
    <name evidence="4" type="ORF">UFOPK2907_01001</name>
    <name evidence="5" type="ORF">UFOPK3197_00331</name>
    <name evidence="6" type="ORF">UFOPK3241_00591</name>
    <name evidence="7" type="ORF">UFOPK3707_00399</name>
    <name evidence="8" type="ORF">UFOPK3937_00705</name>
    <name evidence="9" type="ORF">UFOPK4401_00694</name>
</gene>
<dbReference type="InterPro" id="IPR035931">
    <property type="entry name" value="YlxR-like_sf"/>
</dbReference>
<dbReference type="EMBL" id="CAFBRB010000063">
    <property type="protein sequence ID" value="CAB5075000.1"/>
    <property type="molecule type" value="Genomic_DNA"/>
</dbReference>
<evidence type="ECO:0000313" key="7">
    <source>
        <dbReference type="EMBL" id="CAB4921985.1"/>
    </source>
</evidence>
<evidence type="ECO:0000313" key="2">
    <source>
        <dbReference type="EMBL" id="CAB4662684.1"/>
    </source>
</evidence>
<evidence type="ECO:0000313" key="4">
    <source>
        <dbReference type="EMBL" id="CAB4778606.1"/>
    </source>
</evidence>
<evidence type="ECO:0000313" key="8">
    <source>
        <dbReference type="EMBL" id="CAB4980514.1"/>
    </source>
</evidence>
<feature type="domain" description="YlxR" evidence="1">
    <location>
        <begin position="2"/>
        <end position="50"/>
    </location>
</feature>
<dbReference type="Pfam" id="PF04296">
    <property type="entry name" value="YlxR"/>
    <property type="match status" value="1"/>
</dbReference>
<organism evidence="2">
    <name type="scientific">freshwater metagenome</name>
    <dbReference type="NCBI Taxonomy" id="449393"/>
    <lineage>
        <taxon>unclassified sequences</taxon>
        <taxon>metagenomes</taxon>
        <taxon>ecological metagenomes</taxon>
    </lineage>
</organism>
<dbReference type="EMBL" id="CAFAZX010000024">
    <property type="protein sequence ID" value="CAB4842118.1"/>
    <property type="molecule type" value="Genomic_DNA"/>
</dbReference>
<name>A0A6J6LQ57_9ZZZZ</name>
<dbReference type="EMBL" id="CAFBMY010000043">
    <property type="protein sequence ID" value="CAB4921985.1"/>
    <property type="molecule type" value="Genomic_DNA"/>
</dbReference>
<protein>
    <submittedName>
        <fullName evidence="2">Unannotated protein</fullName>
    </submittedName>
</protein>
<dbReference type="EMBL" id="CAFABI010000023">
    <property type="protein sequence ID" value="CAB4823140.1"/>
    <property type="molecule type" value="Genomic_DNA"/>
</dbReference>
<evidence type="ECO:0000313" key="9">
    <source>
        <dbReference type="EMBL" id="CAB5075000.1"/>
    </source>
</evidence>
<dbReference type="EMBL" id="CAFBOJ010000066">
    <property type="protein sequence ID" value="CAB4980514.1"/>
    <property type="molecule type" value="Genomic_DNA"/>
</dbReference>